<keyword evidence="5" id="KW-0349">Heme</keyword>
<evidence type="ECO:0000256" key="1">
    <source>
        <dbReference type="ARBA" id="ARBA00010617"/>
    </source>
</evidence>
<evidence type="ECO:0000256" key="3">
    <source>
        <dbReference type="ARBA" id="ARBA00023002"/>
    </source>
</evidence>
<feature type="transmembrane region" description="Helical" evidence="6">
    <location>
        <begin position="12"/>
        <end position="30"/>
    </location>
</feature>
<dbReference type="PROSITE" id="PS00086">
    <property type="entry name" value="CYTOCHROME_P450"/>
    <property type="match status" value="1"/>
</dbReference>
<dbReference type="InterPro" id="IPR036396">
    <property type="entry name" value="Cyt_P450_sf"/>
</dbReference>
<evidence type="ECO:0000256" key="6">
    <source>
        <dbReference type="SAM" id="Phobius"/>
    </source>
</evidence>
<organism evidence="7 8">
    <name type="scientific">Macrophomina phaseolina</name>
    <dbReference type="NCBI Taxonomy" id="35725"/>
    <lineage>
        <taxon>Eukaryota</taxon>
        <taxon>Fungi</taxon>
        <taxon>Dikarya</taxon>
        <taxon>Ascomycota</taxon>
        <taxon>Pezizomycotina</taxon>
        <taxon>Dothideomycetes</taxon>
        <taxon>Dothideomycetes incertae sedis</taxon>
        <taxon>Botryosphaeriales</taxon>
        <taxon>Botryosphaeriaceae</taxon>
        <taxon>Macrophomina</taxon>
    </lineage>
</organism>
<evidence type="ECO:0000256" key="2">
    <source>
        <dbReference type="ARBA" id="ARBA00022723"/>
    </source>
</evidence>
<reference evidence="7 8" key="1">
    <citation type="journal article" date="2021" name="Nat. Commun.">
        <title>Genetic determinants of endophytism in the Arabidopsis root mycobiome.</title>
        <authorList>
            <person name="Mesny F."/>
            <person name="Miyauchi S."/>
            <person name="Thiergart T."/>
            <person name="Pickel B."/>
            <person name="Atanasova L."/>
            <person name="Karlsson M."/>
            <person name="Huettel B."/>
            <person name="Barry K.W."/>
            <person name="Haridas S."/>
            <person name="Chen C."/>
            <person name="Bauer D."/>
            <person name="Andreopoulos W."/>
            <person name="Pangilinan J."/>
            <person name="LaButti K."/>
            <person name="Riley R."/>
            <person name="Lipzen A."/>
            <person name="Clum A."/>
            <person name="Drula E."/>
            <person name="Henrissat B."/>
            <person name="Kohler A."/>
            <person name="Grigoriev I.V."/>
            <person name="Martin F.M."/>
            <person name="Hacquard S."/>
        </authorList>
    </citation>
    <scope>NUCLEOTIDE SEQUENCE [LARGE SCALE GENOMIC DNA]</scope>
    <source>
        <strain evidence="7 8">MPI-SDFR-AT-0080</strain>
    </source>
</reference>
<dbReference type="Pfam" id="PF00067">
    <property type="entry name" value="p450"/>
    <property type="match status" value="1"/>
</dbReference>
<sequence length="518" mass="59958">MTDLTTITNLSPARNALAAILLLPILYYVFQSYRWNRKYRLPPTISRPLPLFGNLFSAPSSGYGPWARSCALRLGDMHTVHFGLTTWVFLNKSRHVRALMEKRAHIYCSRPRFPFTGEVMSAGCRMVLMPYGERWRAVRKVMAHILSTRQKDTYKPYQDLESKHLLWDYLHHPDRWFSANARYSNSVIMSVVFGKRLDLDNQHTADLMHTIDLFLGNQQPGTNLVDAFPILASVLPKPLQWWRRRALKIYEFTRGVYKRELEEIRERMARGVQRDCFAKDFLQTEEAKEFGETQTLFVLGTLMEAGTDTSRLTLIDIIAAAAAYPDWVGRAREQLDEVCGKEAQRLPGWADRDDLPYITAVVKEGFRWRPNTAEMGVPTSLIKDDEYEGYRFPAGTVFTWNAWALALDPEEYQEPERFWPERFLNEDLNNPMKGHYGFGPGRRVCVGWNVGETNVWIAIARLLYCFDFEQDPKEPIDTMDIPQLNKGKAPFKVVIKPRSEKHAELIRRDCAAAVNTKY</sequence>
<dbReference type="EMBL" id="JAGTJR010000040">
    <property type="protein sequence ID" value="KAH7032349.1"/>
    <property type="molecule type" value="Genomic_DNA"/>
</dbReference>
<comment type="similarity">
    <text evidence="1 5">Belongs to the cytochrome P450 family.</text>
</comment>
<keyword evidence="4 5" id="KW-0408">Iron</keyword>
<dbReference type="Proteomes" id="UP000774617">
    <property type="component" value="Unassembled WGS sequence"/>
</dbReference>
<dbReference type="Gene3D" id="1.10.630.10">
    <property type="entry name" value="Cytochrome P450"/>
    <property type="match status" value="1"/>
</dbReference>
<dbReference type="PANTHER" id="PTHR46300">
    <property type="entry name" value="P450, PUTATIVE (EUROFUNG)-RELATED-RELATED"/>
    <property type="match status" value="1"/>
</dbReference>
<proteinExistence type="inferred from homology"/>
<keyword evidence="8" id="KW-1185">Reference proteome</keyword>
<keyword evidence="5" id="KW-0503">Monooxygenase</keyword>
<keyword evidence="2 5" id="KW-0479">Metal-binding</keyword>
<dbReference type="PRINTS" id="PR00463">
    <property type="entry name" value="EP450I"/>
</dbReference>
<evidence type="ECO:0000256" key="5">
    <source>
        <dbReference type="RuleBase" id="RU000461"/>
    </source>
</evidence>
<name>A0ABQ8FZX4_9PEZI</name>
<dbReference type="InterPro" id="IPR002401">
    <property type="entry name" value="Cyt_P450_E_grp-I"/>
</dbReference>
<evidence type="ECO:0000313" key="8">
    <source>
        <dbReference type="Proteomes" id="UP000774617"/>
    </source>
</evidence>
<keyword evidence="6" id="KW-0472">Membrane</keyword>
<evidence type="ECO:0000256" key="4">
    <source>
        <dbReference type="ARBA" id="ARBA00023004"/>
    </source>
</evidence>
<protein>
    <submittedName>
        <fullName evidence="7">Cytochrome P450</fullName>
    </submittedName>
</protein>
<dbReference type="InterPro" id="IPR050364">
    <property type="entry name" value="Cytochrome_P450_fung"/>
</dbReference>
<comment type="caution">
    <text evidence="7">The sequence shown here is derived from an EMBL/GenBank/DDBJ whole genome shotgun (WGS) entry which is preliminary data.</text>
</comment>
<dbReference type="CDD" id="cd11065">
    <property type="entry name" value="CYP64-like"/>
    <property type="match status" value="1"/>
</dbReference>
<keyword evidence="6" id="KW-0812">Transmembrane</keyword>
<dbReference type="PANTHER" id="PTHR46300:SF12">
    <property type="entry name" value="P450, PUTATIVE (EUROFUNG)-RELATED"/>
    <property type="match status" value="1"/>
</dbReference>
<dbReference type="InterPro" id="IPR001128">
    <property type="entry name" value="Cyt_P450"/>
</dbReference>
<accession>A0ABQ8FZX4</accession>
<dbReference type="InterPro" id="IPR017972">
    <property type="entry name" value="Cyt_P450_CS"/>
</dbReference>
<dbReference type="SUPFAM" id="SSF48264">
    <property type="entry name" value="Cytochrome P450"/>
    <property type="match status" value="1"/>
</dbReference>
<gene>
    <name evidence="7" type="ORF">B0J12DRAFT_302833</name>
</gene>
<evidence type="ECO:0000313" key="7">
    <source>
        <dbReference type="EMBL" id="KAH7032349.1"/>
    </source>
</evidence>
<keyword evidence="6" id="KW-1133">Transmembrane helix</keyword>
<keyword evidence="3 5" id="KW-0560">Oxidoreductase</keyword>